<dbReference type="PIRSF" id="PIRSF006281">
    <property type="entry name" value="MdoG"/>
    <property type="match status" value="1"/>
</dbReference>
<keyword evidence="9" id="KW-1185">Reference proteome</keyword>
<dbReference type="SUPFAM" id="SSF81296">
    <property type="entry name" value="E set domains"/>
    <property type="match status" value="1"/>
</dbReference>
<dbReference type="EMBL" id="LPWG01000005">
    <property type="protein sequence ID" value="ODS00527.1"/>
    <property type="molecule type" value="Genomic_DNA"/>
</dbReference>
<evidence type="ECO:0000256" key="1">
    <source>
        <dbReference type="ARBA" id="ARBA00004418"/>
    </source>
</evidence>
<dbReference type="InterPro" id="IPR007444">
    <property type="entry name" value="Glucan_biosyn_MdoG_C"/>
</dbReference>
<dbReference type="InterPro" id="IPR014718">
    <property type="entry name" value="GH-type_carb-bd"/>
</dbReference>
<protein>
    <recommendedName>
        <fullName evidence="4">Glucans biosynthesis protein G</fullName>
    </recommendedName>
</protein>
<accession>A0A1E3W5Y8</accession>
<proteinExistence type="inferred from homology"/>
<evidence type="ECO:0000313" key="8">
    <source>
        <dbReference type="EMBL" id="ODS00527.1"/>
    </source>
</evidence>
<evidence type="ECO:0000256" key="4">
    <source>
        <dbReference type="ARBA" id="ARBA00015376"/>
    </source>
</evidence>
<keyword evidence="5" id="KW-0732">Signal</keyword>
<evidence type="ECO:0000256" key="3">
    <source>
        <dbReference type="ARBA" id="ARBA00009284"/>
    </source>
</evidence>
<name>A0A1E3W5Y8_9HYPH</name>
<dbReference type="Gene3D" id="2.70.98.10">
    <property type="match status" value="1"/>
</dbReference>
<dbReference type="UniPathway" id="UPA00637"/>
<dbReference type="InterPro" id="IPR011013">
    <property type="entry name" value="Gal_mutarotase_sf_dom"/>
</dbReference>
<dbReference type="SUPFAM" id="SSF74650">
    <property type="entry name" value="Galactose mutarotase-like"/>
    <property type="match status" value="1"/>
</dbReference>
<dbReference type="Gene3D" id="2.60.40.10">
    <property type="entry name" value="Immunoglobulins"/>
    <property type="match status" value="1"/>
</dbReference>
<keyword evidence="6" id="KW-0574">Periplasm</keyword>
<evidence type="ECO:0000256" key="2">
    <source>
        <dbReference type="ARBA" id="ARBA00005001"/>
    </source>
</evidence>
<dbReference type="PANTHER" id="PTHR30504">
    <property type="entry name" value="GLUCANS BIOSYNTHESIS PROTEIN"/>
    <property type="match status" value="1"/>
</dbReference>
<dbReference type="AlphaFoldDB" id="A0A1E3W5Y8"/>
<dbReference type="InterPro" id="IPR013783">
    <property type="entry name" value="Ig-like_fold"/>
</dbReference>
<feature type="domain" description="Glucan biosynthesis periplasmic MdoG C-terminal" evidence="7">
    <location>
        <begin position="35"/>
        <end position="511"/>
    </location>
</feature>
<evidence type="ECO:0000259" key="7">
    <source>
        <dbReference type="Pfam" id="PF04349"/>
    </source>
</evidence>
<dbReference type="GO" id="GO:0003824">
    <property type="term" value="F:catalytic activity"/>
    <property type="evidence" value="ECO:0007669"/>
    <property type="project" value="InterPro"/>
</dbReference>
<gene>
    <name evidence="8" type="ORF">AUC68_14800</name>
</gene>
<evidence type="ECO:0000313" key="9">
    <source>
        <dbReference type="Proteomes" id="UP000094501"/>
    </source>
</evidence>
<comment type="subcellular location">
    <subcellularLocation>
        <location evidence="1">Periplasm</location>
    </subcellularLocation>
</comment>
<sequence length="513" mass="56915">MNRREFLAAGGGSAFCAIAPCLGRQAYAEVPTRPFARDHVVERARELAEHAYEPPGRVTGPFGHLGYDQYRDIQFRLDRAIWSGEKRGFSLELLHAGFIYDTPVDVYLVEAGAVEPVRYDPSLFSFGHNDLPAHPGARLFSGIRLRYPINTPGYRDEVAVFQGGSYFRSLGEGQVYGVSARGLAIDTGEPHGEEFPLFRAFWVERPMRGARAVTVHALLDSPRVAGAFTFRIRPGHSTLMDVDATLFARAEIGHLGLAPLTSMYLFGSMERPRFPDYREAVHDSDALAIAEAGGDWVLRPLANPKSLQMSAFAANNLRGFGLQQRSNRFADFKDLEAKYELRPSVWVEPKDGWGRGAVELVEIPSDGEFNDNIVSFWRPARPLKPGSPLTYAYALRWGRPVTESGLARVEETHGGLTVDRSKNLFVVDFVAPLDVAAPGGRERADYFPDAIEPDVWASAGEITNVVGYPNTVTGGYRVSFELDTRSVALSELRLMLKHGDEVASETWLYRWTG</sequence>
<dbReference type="GO" id="GO:0051274">
    <property type="term" value="P:beta-glucan biosynthetic process"/>
    <property type="evidence" value="ECO:0007669"/>
    <property type="project" value="TreeGrafter"/>
</dbReference>
<dbReference type="InterPro" id="IPR014438">
    <property type="entry name" value="Glucan_biosyn_MdoG/MdoD"/>
</dbReference>
<dbReference type="InterPro" id="IPR014756">
    <property type="entry name" value="Ig_E-set"/>
</dbReference>
<evidence type="ECO:0000256" key="5">
    <source>
        <dbReference type="ARBA" id="ARBA00022729"/>
    </source>
</evidence>
<reference evidence="8 9" key="1">
    <citation type="journal article" date="2016" name="Environ. Microbiol.">
        <title>New Methyloceanibacter diversity from North Sea sediments includes methanotroph containing solely the soluble methane monooxygenase.</title>
        <authorList>
            <person name="Vekeman B."/>
            <person name="Kerckhof F.M."/>
            <person name="Cremers G."/>
            <person name="de Vos P."/>
            <person name="Vandamme P."/>
            <person name="Boon N."/>
            <person name="Op den Camp H.J."/>
            <person name="Heylen K."/>
        </authorList>
    </citation>
    <scope>NUCLEOTIDE SEQUENCE [LARGE SCALE GENOMIC DNA]</scope>
    <source>
        <strain evidence="8 9">R-67174</strain>
    </source>
</reference>
<dbReference type="GO" id="GO:0030288">
    <property type="term" value="C:outer membrane-bounded periplasmic space"/>
    <property type="evidence" value="ECO:0007669"/>
    <property type="project" value="TreeGrafter"/>
</dbReference>
<dbReference type="RefSeq" id="WP_083240374.1">
    <property type="nucleotide sequence ID" value="NZ_LPWG01000005.1"/>
</dbReference>
<dbReference type="GO" id="GO:0030246">
    <property type="term" value="F:carbohydrate binding"/>
    <property type="evidence" value="ECO:0007669"/>
    <property type="project" value="InterPro"/>
</dbReference>
<dbReference type="FunFam" id="2.70.98.10:FF:000001">
    <property type="entry name" value="Glucans biosynthesis protein G"/>
    <property type="match status" value="1"/>
</dbReference>
<comment type="pathway">
    <text evidence="2">Glycan metabolism; osmoregulated periplasmic glucan (OPG) biosynthesis.</text>
</comment>
<evidence type="ECO:0000256" key="6">
    <source>
        <dbReference type="ARBA" id="ARBA00022764"/>
    </source>
</evidence>
<organism evidence="8 9">
    <name type="scientific">Methyloceanibacter methanicus</name>
    <dbReference type="NCBI Taxonomy" id="1774968"/>
    <lineage>
        <taxon>Bacteria</taxon>
        <taxon>Pseudomonadati</taxon>
        <taxon>Pseudomonadota</taxon>
        <taxon>Alphaproteobacteria</taxon>
        <taxon>Hyphomicrobiales</taxon>
        <taxon>Hyphomicrobiaceae</taxon>
        <taxon>Methyloceanibacter</taxon>
    </lineage>
</organism>
<dbReference type="Pfam" id="PF04349">
    <property type="entry name" value="MdoG"/>
    <property type="match status" value="1"/>
</dbReference>
<comment type="caution">
    <text evidence="8">The sequence shown here is derived from an EMBL/GenBank/DDBJ whole genome shotgun (WGS) entry which is preliminary data.</text>
</comment>
<dbReference type="STRING" id="1774968.AUC68_14800"/>
<dbReference type="OrthoDB" id="9777817at2"/>
<dbReference type="Proteomes" id="UP000094501">
    <property type="component" value="Unassembled WGS sequence"/>
</dbReference>
<dbReference type="PANTHER" id="PTHR30504:SF4">
    <property type="entry name" value="GLUCANS BIOSYNTHESIS PROTEIN G"/>
    <property type="match status" value="1"/>
</dbReference>
<comment type="similarity">
    <text evidence="3">Belongs to the OpgD/OpgG family.</text>
</comment>